<evidence type="ECO:0000313" key="3">
    <source>
        <dbReference type="Proteomes" id="UP001523528"/>
    </source>
</evidence>
<name>A0ABT1F437_9PROT</name>
<feature type="transmembrane region" description="Helical" evidence="1">
    <location>
        <begin position="69"/>
        <end position="89"/>
    </location>
</feature>
<dbReference type="RefSeq" id="WP_165993170.1">
    <property type="nucleotide sequence ID" value="NZ_JAMYZY010000065.1"/>
</dbReference>
<accession>A0ABT1F437</accession>
<keyword evidence="1" id="KW-1133">Transmembrane helix</keyword>
<dbReference type="EMBL" id="JAMYZZ010000068">
    <property type="protein sequence ID" value="MCP1259967.1"/>
    <property type="molecule type" value="Genomic_DNA"/>
</dbReference>
<dbReference type="Pfam" id="PF11804">
    <property type="entry name" value="DUF3325"/>
    <property type="match status" value="1"/>
</dbReference>
<proteinExistence type="predicted"/>
<keyword evidence="3" id="KW-1185">Reference proteome</keyword>
<dbReference type="Proteomes" id="UP001523528">
    <property type="component" value="Unassembled WGS sequence"/>
</dbReference>
<sequence length="119" mass="12506">MAFLLYCAFALVLFLAFALLALTQFTHRRSTGTAELPPERVRQARFVAGLLLCAVLCAAIYTEGGGFGVLLWAGLVSLAACAVTVVLGWRPALLAPLARLMLFSTGVFSPTHQPPGAGG</sequence>
<dbReference type="InterPro" id="IPR021762">
    <property type="entry name" value="DUF3325"/>
</dbReference>
<comment type="caution">
    <text evidence="2">The sequence shown here is derived from an EMBL/GenBank/DDBJ whole genome shotgun (WGS) entry which is preliminary data.</text>
</comment>
<feature type="transmembrane region" description="Helical" evidence="1">
    <location>
        <begin position="44"/>
        <end position="62"/>
    </location>
</feature>
<keyword evidence="1" id="KW-0812">Transmembrane</keyword>
<protein>
    <submittedName>
        <fullName evidence="2">DUF3325 domain-containing protein</fullName>
    </submittedName>
</protein>
<evidence type="ECO:0000313" key="2">
    <source>
        <dbReference type="EMBL" id="MCP1259967.1"/>
    </source>
</evidence>
<keyword evidence="1" id="KW-0472">Membrane</keyword>
<evidence type="ECO:0000256" key="1">
    <source>
        <dbReference type="SAM" id="Phobius"/>
    </source>
</evidence>
<reference evidence="2 3" key="1">
    <citation type="submission" date="2022-06" db="EMBL/GenBank/DDBJ databases">
        <title>Acetobacer genomes from food samples.</title>
        <authorList>
            <person name="Sombolestani A."/>
        </authorList>
    </citation>
    <scope>NUCLEOTIDE SEQUENCE [LARGE SCALE GENOMIC DNA]</scope>
    <source>
        <strain evidence="2 3">R-83285</strain>
    </source>
</reference>
<organism evidence="2 3">
    <name type="scientific">Acetobacter lambici</name>
    <dbReference type="NCBI Taxonomy" id="1332824"/>
    <lineage>
        <taxon>Bacteria</taxon>
        <taxon>Pseudomonadati</taxon>
        <taxon>Pseudomonadota</taxon>
        <taxon>Alphaproteobacteria</taxon>
        <taxon>Acetobacterales</taxon>
        <taxon>Acetobacteraceae</taxon>
        <taxon>Acetobacter</taxon>
    </lineage>
</organism>
<gene>
    <name evidence="2" type="ORF">NKW50_15445</name>
</gene>